<dbReference type="Proteomes" id="UP000011087">
    <property type="component" value="Unassembled WGS sequence"/>
</dbReference>
<protein>
    <submittedName>
        <fullName evidence="1 2">Uncharacterized protein</fullName>
    </submittedName>
</protein>
<evidence type="ECO:0000313" key="2">
    <source>
        <dbReference type="EnsemblProtists" id="EKX49181"/>
    </source>
</evidence>
<reference evidence="3" key="2">
    <citation type="submission" date="2012-11" db="EMBL/GenBank/DDBJ databases">
        <authorList>
            <person name="Kuo A."/>
            <person name="Curtis B.A."/>
            <person name="Tanifuji G."/>
            <person name="Burki F."/>
            <person name="Gruber A."/>
            <person name="Irimia M."/>
            <person name="Maruyama S."/>
            <person name="Arias M.C."/>
            <person name="Ball S.G."/>
            <person name="Gile G.H."/>
            <person name="Hirakawa Y."/>
            <person name="Hopkins J.F."/>
            <person name="Rensing S.A."/>
            <person name="Schmutz J."/>
            <person name="Symeonidi A."/>
            <person name="Elias M."/>
            <person name="Eveleigh R.J."/>
            <person name="Herman E.K."/>
            <person name="Klute M.J."/>
            <person name="Nakayama T."/>
            <person name="Obornik M."/>
            <person name="Reyes-Prieto A."/>
            <person name="Armbrust E.V."/>
            <person name="Aves S.J."/>
            <person name="Beiko R.G."/>
            <person name="Coutinho P."/>
            <person name="Dacks J.B."/>
            <person name="Durnford D.G."/>
            <person name="Fast N.M."/>
            <person name="Green B.R."/>
            <person name="Grisdale C."/>
            <person name="Hempe F."/>
            <person name="Henrissat B."/>
            <person name="Hoppner M.P."/>
            <person name="Ishida K.-I."/>
            <person name="Kim E."/>
            <person name="Koreny L."/>
            <person name="Kroth P.G."/>
            <person name="Liu Y."/>
            <person name="Malik S.-B."/>
            <person name="Maier U.G."/>
            <person name="McRose D."/>
            <person name="Mock T."/>
            <person name="Neilson J.A."/>
            <person name="Onodera N.T."/>
            <person name="Poole A.M."/>
            <person name="Pritham E.J."/>
            <person name="Richards T.A."/>
            <person name="Rocap G."/>
            <person name="Roy S.W."/>
            <person name="Sarai C."/>
            <person name="Schaack S."/>
            <person name="Shirato S."/>
            <person name="Slamovits C.H."/>
            <person name="Spencer D.F."/>
            <person name="Suzuki S."/>
            <person name="Worden A.Z."/>
            <person name="Zauner S."/>
            <person name="Barry K."/>
            <person name="Bell C."/>
            <person name="Bharti A.K."/>
            <person name="Crow J.A."/>
            <person name="Grimwood J."/>
            <person name="Kramer R."/>
            <person name="Lindquist E."/>
            <person name="Lucas S."/>
            <person name="Salamov A."/>
            <person name="McFadden G.I."/>
            <person name="Lane C.E."/>
            <person name="Keeling P.J."/>
            <person name="Gray M.W."/>
            <person name="Grigoriev I.V."/>
            <person name="Archibald J.M."/>
        </authorList>
    </citation>
    <scope>NUCLEOTIDE SEQUENCE</scope>
    <source>
        <strain evidence="3">CCMP2712</strain>
    </source>
</reference>
<organism evidence="1">
    <name type="scientific">Guillardia theta (strain CCMP2712)</name>
    <name type="common">Cryptophyte</name>
    <dbReference type="NCBI Taxonomy" id="905079"/>
    <lineage>
        <taxon>Eukaryota</taxon>
        <taxon>Cryptophyceae</taxon>
        <taxon>Pyrenomonadales</taxon>
        <taxon>Geminigeraceae</taxon>
        <taxon>Guillardia</taxon>
    </lineage>
</organism>
<proteinExistence type="predicted"/>
<dbReference type="GeneID" id="17305852"/>
<dbReference type="EnsemblProtists" id="EKX49181">
    <property type="protein sequence ID" value="EKX49181"/>
    <property type="gene ID" value="GUITHDRAFT_105258"/>
</dbReference>
<dbReference type="eggNOG" id="ENOG502SI4E">
    <property type="taxonomic scope" value="Eukaryota"/>
</dbReference>
<accession>L1JKY8</accession>
<name>L1JKY8_GUITC</name>
<dbReference type="OMA" id="YDAIMAC"/>
<dbReference type="HOGENOM" id="CLU_016639_0_0_1"/>
<reference evidence="1 3" key="1">
    <citation type="journal article" date="2012" name="Nature">
        <title>Algal genomes reveal evolutionary mosaicism and the fate of nucleomorphs.</title>
        <authorList>
            <consortium name="DOE Joint Genome Institute"/>
            <person name="Curtis B.A."/>
            <person name="Tanifuji G."/>
            <person name="Burki F."/>
            <person name="Gruber A."/>
            <person name="Irimia M."/>
            <person name="Maruyama S."/>
            <person name="Arias M.C."/>
            <person name="Ball S.G."/>
            <person name="Gile G.H."/>
            <person name="Hirakawa Y."/>
            <person name="Hopkins J.F."/>
            <person name="Kuo A."/>
            <person name="Rensing S.A."/>
            <person name="Schmutz J."/>
            <person name="Symeonidi A."/>
            <person name="Elias M."/>
            <person name="Eveleigh R.J."/>
            <person name="Herman E.K."/>
            <person name="Klute M.J."/>
            <person name="Nakayama T."/>
            <person name="Obornik M."/>
            <person name="Reyes-Prieto A."/>
            <person name="Armbrust E.V."/>
            <person name="Aves S.J."/>
            <person name="Beiko R.G."/>
            <person name="Coutinho P."/>
            <person name="Dacks J.B."/>
            <person name="Durnford D.G."/>
            <person name="Fast N.M."/>
            <person name="Green B.R."/>
            <person name="Grisdale C.J."/>
            <person name="Hempel F."/>
            <person name="Henrissat B."/>
            <person name="Hoppner M.P."/>
            <person name="Ishida K."/>
            <person name="Kim E."/>
            <person name="Koreny L."/>
            <person name="Kroth P.G."/>
            <person name="Liu Y."/>
            <person name="Malik S.B."/>
            <person name="Maier U.G."/>
            <person name="McRose D."/>
            <person name="Mock T."/>
            <person name="Neilson J.A."/>
            <person name="Onodera N.T."/>
            <person name="Poole A.M."/>
            <person name="Pritham E.J."/>
            <person name="Richards T.A."/>
            <person name="Rocap G."/>
            <person name="Roy S.W."/>
            <person name="Sarai C."/>
            <person name="Schaack S."/>
            <person name="Shirato S."/>
            <person name="Slamovits C.H."/>
            <person name="Spencer D.F."/>
            <person name="Suzuki S."/>
            <person name="Worden A.Z."/>
            <person name="Zauner S."/>
            <person name="Barry K."/>
            <person name="Bell C."/>
            <person name="Bharti A.K."/>
            <person name="Crow J.A."/>
            <person name="Grimwood J."/>
            <person name="Kramer R."/>
            <person name="Lindquist E."/>
            <person name="Lucas S."/>
            <person name="Salamov A."/>
            <person name="McFadden G.I."/>
            <person name="Lane C.E."/>
            <person name="Keeling P.J."/>
            <person name="Gray M.W."/>
            <person name="Grigoriev I.V."/>
            <person name="Archibald J.M."/>
        </authorList>
    </citation>
    <scope>NUCLEOTIDE SEQUENCE</scope>
    <source>
        <strain evidence="1 3">CCMP2712</strain>
    </source>
</reference>
<dbReference type="KEGG" id="gtt:GUITHDRAFT_105258"/>
<evidence type="ECO:0000313" key="3">
    <source>
        <dbReference type="Proteomes" id="UP000011087"/>
    </source>
</evidence>
<dbReference type="RefSeq" id="XP_005836161.1">
    <property type="nucleotide sequence ID" value="XM_005836104.1"/>
</dbReference>
<sequence>MSFIQSLSMEEGWMVMCVRLWKWSSVQVLQVDDGVLRIADLPRNGAEEMLRWVLREWSQGKKKYLVSLDGYQQDVHDLALSECMWWLHKDRENRRVVITTSMSSREKKKIELDRMEKVEELMVYSWALEEYQEAIKYEMFYKSVAGVMKWSLDAEESSEETRSRDVESKYQIVGGSCRHMFECTTDQAIQDLCAAMDSVSNFTTLFEMNVGDRSKQFVNRLHGKYRIGNQVYWTFISRFVARELAEKLGESFVRKIEQLPGMTENPSLRGILFEMLFFARIGRDPGLQVNLRSENQAESEQHDDWQRCSVIPLEASEVQKALKQGEARLCLKPLKWNPGGYDAVILDSNDKLVRFIQVTIAETHDLKLRFMYECLQSLGIEQGGTWKVEIVFVVPKENLYKFRMKRVEDEFILKQYGWTRDSQVVAMNSRPQG</sequence>
<gene>
    <name evidence="1" type="ORF">GUITHDRAFT_105258</name>
</gene>
<dbReference type="EMBL" id="JH992983">
    <property type="protein sequence ID" value="EKX49181.1"/>
    <property type="molecule type" value="Genomic_DNA"/>
</dbReference>
<evidence type="ECO:0000313" key="1">
    <source>
        <dbReference type="EMBL" id="EKX49181.1"/>
    </source>
</evidence>
<reference evidence="2" key="3">
    <citation type="submission" date="2015-06" db="UniProtKB">
        <authorList>
            <consortium name="EnsemblProtists"/>
        </authorList>
    </citation>
    <scope>IDENTIFICATION</scope>
</reference>
<dbReference type="PaxDb" id="55529-EKX49181"/>
<keyword evidence="3" id="KW-1185">Reference proteome</keyword>
<dbReference type="AlphaFoldDB" id="L1JKY8"/>